<dbReference type="EMBL" id="KQ459995">
    <property type="protein sequence ID" value="KPJ18563.1"/>
    <property type="molecule type" value="Genomic_DNA"/>
</dbReference>
<dbReference type="InParanoid" id="A0A194RL56"/>
<name>A0A194RL56_PAPMA</name>
<dbReference type="AlphaFoldDB" id="A0A194RL56"/>
<protein>
    <submittedName>
        <fullName evidence="1">Uncharacterized protein</fullName>
    </submittedName>
</protein>
<organism evidence="1 2">
    <name type="scientific">Papilio machaon</name>
    <name type="common">Old World swallowtail butterfly</name>
    <dbReference type="NCBI Taxonomy" id="76193"/>
    <lineage>
        <taxon>Eukaryota</taxon>
        <taxon>Metazoa</taxon>
        <taxon>Ecdysozoa</taxon>
        <taxon>Arthropoda</taxon>
        <taxon>Hexapoda</taxon>
        <taxon>Insecta</taxon>
        <taxon>Pterygota</taxon>
        <taxon>Neoptera</taxon>
        <taxon>Endopterygota</taxon>
        <taxon>Lepidoptera</taxon>
        <taxon>Glossata</taxon>
        <taxon>Ditrysia</taxon>
        <taxon>Papilionoidea</taxon>
        <taxon>Papilionidae</taxon>
        <taxon>Papilioninae</taxon>
        <taxon>Papilio</taxon>
    </lineage>
</organism>
<dbReference type="Proteomes" id="UP000053240">
    <property type="component" value="Unassembled WGS sequence"/>
</dbReference>
<sequence length="62" mass="6912">MQENINVRRIDDRARQIVDKASVNIGVGTKIHVGCGPCASRRKAARAPTALCLRSQTYRLIY</sequence>
<accession>A0A194RL56</accession>
<evidence type="ECO:0000313" key="1">
    <source>
        <dbReference type="EMBL" id="KPJ18563.1"/>
    </source>
</evidence>
<proteinExistence type="predicted"/>
<keyword evidence="2" id="KW-1185">Reference proteome</keyword>
<reference evidence="1 2" key="1">
    <citation type="journal article" date="2015" name="Nat. Commun.">
        <title>Outbred genome sequencing and CRISPR/Cas9 gene editing in butterflies.</title>
        <authorList>
            <person name="Li X."/>
            <person name="Fan D."/>
            <person name="Zhang W."/>
            <person name="Liu G."/>
            <person name="Zhang L."/>
            <person name="Zhao L."/>
            <person name="Fang X."/>
            <person name="Chen L."/>
            <person name="Dong Y."/>
            <person name="Chen Y."/>
            <person name="Ding Y."/>
            <person name="Zhao R."/>
            <person name="Feng M."/>
            <person name="Zhu Y."/>
            <person name="Feng Y."/>
            <person name="Jiang X."/>
            <person name="Zhu D."/>
            <person name="Xiang H."/>
            <person name="Feng X."/>
            <person name="Li S."/>
            <person name="Wang J."/>
            <person name="Zhang G."/>
            <person name="Kronforst M.R."/>
            <person name="Wang W."/>
        </authorList>
    </citation>
    <scope>NUCLEOTIDE SEQUENCE [LARGE SCALE GENOMIC DNA]</scope>
    <source>
        <strain evidence="1">Ya'a_city_454_Pm</strain>
        <tissue evidence="1">Whole body</tissue>
    </source>
</reference>
<gene>
    <name evidence="1" type="ORF">RR48_07287</name>
</gene>
<evidence type="ECO:0000313" key="2">
    <source>
        <dbReference type="Proteomes" id="UP000053240"/>
    </source>
</evidence>